<sequence length="220" mass="25526">MNKEKLQNLLMRYVRKRTGDRPEYYEELRNLLMRYSHLGVDYSKNGALLIGKAPHIASLAWLNTMYPCASEKEVADLEKQLKRTIPDVYKEFLTKCSNGLSFMVSELELYGIRTSNADRSDFSLRFPYGIQNGEVDGRPENATDNMFFFGSYEYDGSKLYLDRSDNKVYYCAQYDATPLKSWDSFSEMLRSEIERMYGLFDDNGHEIDKSVPTIPVVLSK</sequence>
<dbReference type="SMART" id="SM00860">
    <property type="entry name" value="SMI1_KNR4"/>
    <property type="match status" value="1"/>
</dbReference>
<evidence type="ECO:0000313" key="3">
    <source>
        <dbReference type="Proteomes" id="UP000824076"/>
    </source>
</evidence>
<evidence type="ECO:0000259" key="1">
    <source>
        <dbReference type="SMART" id="SM00860"/>
    </source>
</evidence>
<dbReference type="InterPro" id="IPR037883">
    <property type="entry name" value="Knr4/Smi1-like_sf"/>
</dbReference>
<accession>A0A9D1LG05</accession>
<dbReference type="Pfam" id="PF09346">
    <property type="entry name" value="SMI1_KNR4"/>
    <property type="match status" value="1"/>
</dbReference>
<organism evidence="2 3">
    <name type="scientific">Candidatus Limisoma intestinavium</name>
    <dbReference type="NCBI Taxonomy" id="2840856"/>
    <lineage>
        <taxon>Bacteria</taxon>
        <taxon>Pseudomonadati</taxon>
        <taxon>Bacteroidota</taxon>
        <taxon>Bacteroidia</taxon>
        <taxon>Bacteroidales</taxon>
        <taxon>Candidatus Limisoma</taxon>
    </lineage>
</organism>
<dbReference type="SUPFAM" id="SSF160631">
    <property type="entry name" value="SMI1/KNR4-like"/>
    <property type="match status" value="1"/>
</dbReference>
<dbReference type="Proteomes" id="UP000824076">
    <property type="component" value="Unassembled WGS sequence"/>
</dbReference>
<gene>
    <name evidence="2" type="ORF">IAD18_01785</name>
</gene>
<dbReference type="Gene3D" id="3.40.1580.10">
    <property type="entry name" value="SMI1/KNR4-like"/>
    <property type="match status" value="1"/>
</dbReference>
<reference evidence="2" key="1">
    <citation type="submission" date="2020-10" db="EMBL/GenBank/DDBJ databases">
        <authorList>
            <person name="Gilroy R."/>
        </authorList>
    </citation>
    <scope>NUCLEOTIDE SEQUENCE</scope>
    <source>
        <strain evidence="2">17073</strain>
    </source>
</reference>
<comment type="caution">
    <text evidence="2">The sequence shown here is derived from an EMBL/GenBank/DDBJ whole genome shotgun (WGS) entry which is preliminary data.</text>
</comment>
<name>A0A9D1LG05_9BACT</name>
<dbReference type="InterPro" id="IPR018958">
    <property type="entry name" value="Knr4/Smi1-like_dom"/>
</dbReference>
<feature type="domain" description="Knr4/Smi1-like" evidence="1">
    <location>
        <begin position="68"/>
        <end position="191"/>
    </location>
</feature>
<dbReference type="AlphaFoldDB" id="A0A9D1LG05"/>
<reference evidence="2" key="2">
    <citation type="journal article" date="2021" name="PeerJ">
        <title>Extensive microbial diversity within the chicken gut microbiome revealed by metagenomics and culture.</title>
        <authorList>
            <person name="Gilroy R."/>
            <person name="Ravi A."/>
            <person name="Getino M."/>
            <person name="Pursley I."/>
            <person name="Horton D.L."/>
            <person name="Alikhan N.F."/>
            <person name="Baker D."/>
            <person name="Gharbi K."/>
            <person name="Hall N."/>
            <person name="Watson M."/>
            <person name="Adriaenssens E.M."/>
            <person name="Foster-Nyarko E."/>
            <person name="Jarju S."/>
            <person name="Secka A."/>
            <person name="Antonio M."/>
            <person name="Oren A."/>
            <person name="Chaudhuri R.R."/>
            <person name="La Ragione R."/>
            <person name="Hildebrand F."/>
            <person name="Pallen M.J."/>
        </authorList>
    </citation>
    <scope>NUCLEOTIDE SEQUENCE</scope>
    <source>
        <strain evidence="2">17073</strain>
    </source>
</reference>
<evidence type="ECO:0000313" key="2">
    <source>
        <dbReference type="EMBL" id="HIU38379.1"/>
    </source>
</evidence>
<dbReference type="EMBL" id="DVMS01000044">
    <property type="protein sequence ID" value="HIU38379.1"/>
    <property type="molecule type" value="Genomic_DNA"/>
</dbReference>
<protein>
    <submittedName>
        <fullName evidence="2">SMI1/KNR4 family protein</fullName>
    </submittedName>
</protein>
<proteinExistence type="predicted"/>